<comment type="caution">
    <text evidence="7">Lacks conserved residue(s) required for the propagation of feature annotation.</text>
</comment>
<evidence type="ECO:0000256" key="4">
    <source>
        <dbReference type="ARBA" id="ARBA00022857"/>
    </source>
</evidence>
<name>A0A059ZXV3_ACICK</name>
<dbReference type="InterPro" id="IPR001282">
    <property type="entry name" value="G6P_DH"/>
</dbReference>
<dbReference type="NCBIfam" id="TIGR00871">
    <property type="entry name" value="zwf"/>
    <property type="match status" value="1"/>
</dbReference>
<evidence type="ECO:0000313" key="11">
    <source>
        <dbReference type="Proteomes" id="UP000005522"/>
    </source>
</evidence>
<keyword evidence="3 7" id="KW-0313">Glucose metabolism</keyword>
<keyword evidence="4 7" id="KW-0521">NADP</keyword>
<dbReference type="eggNOG" id="COG0364">
    <property type="taxonomic scope" value="Bacteria"/>
</dbReference>
<dbReference type="PANTHER" id="PTHR23429">
    <property type="entry name" value="GLUCOSE-6-PHOSPHATE 1-DEHYDROGENASE G6PD"/>
    <property type="match status" value="1"/>
</dbReference>
<dbReference type="RefSeq" id="WP_004871312.1">
    <property type="nucleotide sequence ID" value="NZ_CP005986.1"/>
</dbReference>
<dbReference type="InterPro" id="IPR036291">
    <property type="entry name" value="NAD(P)-bd_dom_sf"/>
</dbReference>
<feature type="binding site" evidence="7">
    <location>
        <position position="216"/>
    </location>
    <ligand>
        <name>substrate</name>
    </ligand>
</feature>
<dbReference type="GeneID" id="92930964"/>
<dbReference type="GO" id="GO:0009051">
    <property type="term" value="P:pentose-phosphate shunt, oxidative branch"/>
    <property type="evidence" value="ECO:0007669"/>
    <property type="project" value="TreeGrafter"/>
</dbReference>
<protein>
    <recommendedName>
        <fullName evidence="7">Glucose-6-phosphate 1-dehydrogenase</fullName>
        <shortName evidence="7">G6PD</shortName>
        <ecNumber evidence="7">1.1.1.49</ecNumber>
    </recommendedName>
</protein>
<feature type="binding site" evidence="7">
    <location>
        <position position="47"/>
    </location>
    <ligand>
        <name>NADP(+)</name>
        <dbReference type="ChEBI" id="CHEBI:58349"/>
    </ligand>
</feature>
<dbReference type="PROSITE" id="PS00069">
    <property type="entry name" value="G6P_DEHYDROGENASE"/>
    <property type="match status" value="1"/>
</dbReference>
<dbReference type="UniPathway" id="UPA00115">
    <property type="reaction ID" value="UER00408"/>
</dbReference>
<dbReference type="PRINTS" id="PR00079">
    <property type="entry name" value="G6PDHDRGNASE"/>
</dbReference>
<accession>A0A059ZXV3</accession>
<comment type="pathway">
    <text evidence="1 7">Carbohydrate degradation; pentose phosphate pathway; D-ribulose 5-phosphate from D-glucose 6-phosphate (oxidative stage): step 1/3.</text>
</comment>
<comment type="function">
    <text evidence="7">Catalyzes the oxidation of glucose 6-phosphate to 6-phosphogluconolactone.</text>
</comment>
<dbReference type="KEGG" id="acz:Acaty_c0935"/>
<dbReference type="InterPro" id="IPR019796">
    <property type="entry name" value="G6P_DH_AS"/>
</dbReference>
<comment type="catalytic activity">
    <reaction evidence="7">
        <text>D-glucose 6-phosphate + NADP(+) = 6-phospho-D-glucono-1,5-lactone + NADPH + H(+)</text>
        <dbReference type="Rhea" id="RHEA:15841"/>
        <dbReference type="ChEBI" id="CHEBI:15378"/>
        <dbReference type="ChEBI" id="CHEBI:57783"/>
        <dbReference type="ChEBI" id="CHEBI:57955"/>
        <dbReference type="ChEBI" id="CHEBI:58349"/>
        <dbReference type="ChEBI" id="CHEBI:61548"/>
        <dbReference type="EC" id="1.1.1.49"/>
    </reaction>
</comment>
<evidence type="ECO:0000256" key="3">
    <source>
        <dbReference type="ARBA" id="ARBA00022526"/>
    </source>
</evidence>
<feature type="domain" description="Glucose-6-phosphate dehydrogenase NAD-binding" evidence="8">
    <location>
        <begin position="10"/>
        <end position="187"/>
    </location>
</feature>
<feature type="binding site" evidence="7">
    <location>
        <position position="148"/>
    </location>
    <ligand>
        <name>NADP(+)</name>
        <dbReference type="ChEBI" id="CHEBI:58349"/>
    </ligand>
</feature>
<dbReference type="GO" id="GO:0050661">
    <property type="term" value="F:NADP binding"/>
    <property type="evidence" value="ECO:0007669"/>
    <property type="project" value="UniProtKB-UniRule"/>
</dbReference>
<evidence type="ECO:0000256" key="5">
    <source>
        <dbReference type="ARBA" id="ARBA00023002"/>
    </source>
</evidence>
<dbReference type="InterPro" id="IPR022674">
    <property type="entry name" value="G6P_DH_NAD-bd"/>
</dbReference>
<dbReference type="Proteomes" id="UP000005522">
    <property type="component" value="Chromosome"/>
</dbReference>
<evidence type="ECO:0000256" key="6">
    <source>
        <dbReference type="ARBA" id="ARBA00023277"/>
    </source>
</evidence>
<feature type="binding site" evidence="7">
    <location>
        <begin position="88"/>
        <end position="89"/>
    </location>
    <ligand>
        <name>NADP(+)</name>
        <dbReference type="ChEBI" id="CHEBI:58349"/>
    </ligand>
</feature>
<feature type="binding site" evidence="7">
    <location>
        <position position="178"/>
    </location>
    <ligand>
        <name>substrate</name>
    </ligand>
</feature>
<dbReference type="InterPro" id="IPR022675">
    <property type="entry name" value="G6P_DH_C"/>
</dbReference>
<feature type="binding site" evidence="7">
    <location>
        <position position="340"/>
    </location>
    <ligand>
        <name>substrate</name>
    </ligand>
</feature>
<evidence type="ECO:0000256" key="7">
    <source>
        <dbReference type="HAMAP-Rule" id="MF_00966"/>
    </source>
</evidence>
<dbReference type="PANTHER" id="PTHR23429:SF0">
    <property type="entry name" value="GLUCOSE-6-PHOSPHATE 1-DEHYDROGENASE"/>
    <property type="match status" value="1"/>
</dbReference>
<dbReference type="HAMAP" id="MF_00966">
    <property type="entry name" value="G6PD"/>
    <property type="match status" value="1"/>
</dbReference>
<dbReference type="AlphaFoldDB" id="A0A059ZXV3"/>
<evidence type="ECO:0000256" key="1">
    <source>
        <dbReference type="ARBA" id="ARBA00004937"/>
    </source>
</evidence>
<dbReference type="GO" id="GO:0005829">
    <property type="term" value="C:cytosol"/>
    <property type="evidence" value="ECO:0007669"/>
    <property type="project" value="TreeGrafter"/>
</dbReference>
<dbReference type="GO" id="GO:0006006">
    <property type="term" value="P:glucose metabolic process"/>
    <property type="evidence" value="ECO:0007669"/>
    <property type="project" value="UniProtKB-KW"/>
</dbReference>
<dbReference type="GO" id="GO:0004345">
    <property type="term" value="F:glucose-6-phosphate dehydrogenase activity"/>
    <property type="evidence" value="ECO:0007669"/>
    <property type="project" value="UniProtKB-UniRule"/>
</dbReference>
<feature type="binding site" evidence="7">
    <location>
        <position position="235"/>
    </location>
    <ligand>
        <name>substrate</name>
    </ligand>
</feature>
<evidence type="ECO:0000259" key="8">
    <source>
        <dbReference type="Pfam" id="PF00479"/>
    </source>
</evidence>
<proteinExistence type="inferred from homology"/>
<dbReference type="HOGENOM" id="CLU_013524_5_0_6"/>
<evidence type="ECO:0000256" key="2">
    <source>
        <dbReference type="ARBA" id="ARBA00009975"/>
    </source>
</evidence>
<feature type="active site" description="Proton acceptor" evidence="7">
    <location>
        <position position="240"/>
    </location>
</feature>
<keyword evidence="5 7" id="KW-0560">Oxidoreductase</keyword>
<feature type="binding site" evidence="7">
    <location>
        <position position="345"/>
    </location>
    <ligand>
        <name>substrate</name>
    </ligand>
</feature>
<dbReference type="Gene3D" id="3.30.360.10">
    <property type="entry name" value="Dihydrodipicolinate Reductase, domain 2"/>
    <property type="match status" value="1"/>
</dbReference>
<dbReference type="EMBL" id="CP005986">
    <property type="protein sequence ID" value="AIA54811.1"/>
    <property type="molecule type" value="Genomic_DNA"/>
</dbReference>
<dbReference type="PIRSF" id="PIRSF000110">
    <property type="entry name" value="G6PD"/>
    <property type="match status" value="1"/>
</dbReference>
<keyword evidence="6 7" id="KW-0119">Carbohydrate metabolism</keyword>
<dbReference type="SUPFAM" id="SSF55347">
    <property type="entry name" value="Glyceraldehyde-3-phosphate dehydrogenase-like, C-terminal domain"/>
    <property type="match status" value="1"/>
</dbReference>
<dbReference type="EC" id="1.1.1.49" evidence="7"/>
<dbReference type="SUPFAM" id="SSF51735">
    <property type="entry name" value="NAD(P)-binding Rossmann-fold domains"/>
    <property type="match status" value="1"/>
</dbReference>
<feature type="binding site" evidence="7">
    <location>
        <position position="182"/>
    </location>
    <ligand>
        <name>substrate</name>
    </ligand>
</feature>
<comment type="similarity">
    <text evidence="2 7">Belongs to the glucose-6-phosphate dehydrogenase family.</text>
</comment>
<reference evidence="10 11" key="1">
    <citation type="journal article" date="2009" name="J. Bacteriol.">
        <title>Draft genome sequence of the extremely acidophilic bacterium Acidithiobacillus caldus ATCC 51756 reveals metabolic versatility in the genus Acidithiobacillus.</title>
        <authorList>
            <person name="Valdes J."/>
            <person name="Quatrini R."/>
            <person name="Hallberg K."/>
            <person name="Dopson M."/>
            <person name="Valenzuela P.D."/>
            <person name="Holmes D.S."/>
        </authorList>
    </citation>
    <scope>NUCLEOTIDE SEQUENCE [LARGE SCALE GENOMIC DNA]</scope>
    <source>
        <strain evidence="11">ATCC 51756 / DSM 8584 / KU</strain>
    </source>
</reference>
<gene>
    <name evidence="7" type="primary">zwf</name>
    <name evidence="10" type="ORF">Acaty_c0935</name>
</gene>
<evidence type="ECO:0000259" key="9">
    <source>
        <dbReference type="Pfam" id="PF02781"/>
    </source>
</evidence>
<sequence>MDEHCICQFVIFGSTGDLASKKLLPALYHLKCAGRLPPEMRIIAFGRRPWNDKAWQEFLKEQLEHYAEGFTADHFADFCTHFHYVEGEIHDPAAYQKLRKILTPKGSTEPDPSIFYLAIRPADFVPVVQQLSAAGFNKEADTRIVIEKPFGDDLESAMQLNEQLHRHFKEEQIYRIDHYLGKEIVQNLLVFRFANLPIEAIWNRNYIDHVQITVAESGGIENRAGYYDQAGALRDMVQNHLMQILTLVAMEPPPSLEADALRDEKVKVLRSIRPIPKSAVHAHALRAQYGPGVIEEQHVPGYADEAGVAKNSVTETFVAAKFYIDNWRWRGVPFYLRTGKRLPAKTSSVAIRFRHTPQQLFRETPIERIEPNWILLSLEPESLKIEIYVKEPGLEMRVRPVQLNASYRRDGEEELDAYEALLLDVMEGDKALFIRFDEVEWAWRVVDPIIKAWGREVDYIITYPAGSWGPDEATRIMDKEDQYWRNQI</sequence>
<feature type="domain" description="Glucose-6-phosphate dehydrogenase C-terminal" evidence="9">
    <location>
        <begin position="189"/>
        <end position="485"/>
    </location>
</feature>
<organism evidence="10 11">
    <name type="scientific">Acidithiobacillus caldus (strain ATCC 51756 / DSM 8584 / KU)</name>
    <dbReference type="NCBI Taxonomy" id="637389"/>
    <lineage>
        <taxon>Bacteria</taxon>
        <taxon>Pseudomonadati</taxon>
        <taxon>Pseudomonadota</taxon>
        <taxon>Acidithiobacillia</taxon>
        <taxon>Acidithiobacillales</taxon>
        <taxon>Acidithiobacillaceae</taxon>
        <taxon>Acidithiobacillus</taxon>
    </lineage>
</organism>
<evidence type="ECO:0000313" key="10">
    <source>
        <dbReference type="EMBL" id="AIA54811.1"/>
    </source>
</evidence>
<dbReference type="Gene3D" id="3.40.50.720">
    <property type="entry name" value="NAD(P)-binding Rossmann-like Domain"/>
    <property type="match status" value="1"/>
</dbReference>
<dbReference type="NCBIfam" id="NF009492">
    <property type="entry name" value="PRK12853.1-3"/>
    <property type="match status" value="1"/>
</dbReference>
<dbReference type="Pfam" id="PF02781">
    <property type="entry name" value="G6PD_C"/>
    <property type="match status" value="1"/>
</dbReference>
<dbReference type="Pfam" id="PF00479">
    <property type="entry name" value="G6PD_N"/>
    <property type="match status" value="1"/>
</dbReference>